<dbReference type="InterPro" id="IPR003593">
    <property type="entry name" value="AAA+_ATPase"/>
</dbReference>
<dbReference type="Gene3D" id="3.40.50.300">
    <property type="entry name" value="P-loop containing nucleotide triphosphate hydrolases"/>
    <property type="match status" value="1"/>
</dbReference>
<dbReference type="OrthoDB" id="9809450at2"/>
<protein>
    <submittedName>
        <fullName evidence="5">ABC transporter</fullName>
    </submittedName>
</protein>
<name>A0A1L3GQ36_9BACT</name>
<evidence type="ECO:0000256" key="1">
    <source>
        <dbReference type="ARBA" id="ARBA00022448"/>
    </source>
</evidence>
<dbReference type="Proteomes" id="UP000182517">
    <property type="component" value="Chromosome"/>
</dbReference>
<keyword evidence="6" id="KW-1185">Reference proteome</keyword>
<dbReference type="RefSeq" id="WP_072284002.1">
    <property type="nucleotide sequence ID" value="NZ_CP015519.1"/>
</dbReference>
<dbReference type="PROSITE" id="PS50893">
    <property type="entry name" value="ABC_TRANSPORTER_2"/>
    <property type="match status" value="1"/>
</dbReference>
<dbReference type="GO" id="GO:0005524">
    <property type="term" value="F:ATP binding"/>
    <property type="evidence" value="ECO:0007669"/>
    <property type="project" value="UniProtKB-KW"/>
</dbReference>
<proteinExistence type="predicted"/>
<evidence type="ECO:0000313" key="5">
    <source>
        <dbReference type="EMBL" id="APG28042.1"/>
    </source>
</evidence>
<dbReference type="EMBL" id="CP015519">
    <property type="protein sequence ID" value="APG28042.1"/>
    <property type="molecule type" value="Genomic_DNA"/>
</dbReference>
<dbReference type="GO" id="GO:0016887">
    <property type="term" value="F:ATP hydrolysis activity"/>
    <property type="evidence" value="ECO:0007669"/>
    <property type="project" value="InterPro"/>
</dbReference>
<dbReference type="STRING" id="1842532.A7E78_09460"/>
<dbReference type="Pfam" id="PF00005">
    <property type="entry name" value="ABC_tran"/>
    <property type="match status" value="1"/>
</dbReference>
<dbReference type="PANTHER" id="PTHR42781">
    <property type="entry name" value="SPERMIDINE/PUTRESCINE IMPORT ATP-BINDING PROTEIN POTA"/>
    <property type="match status" value="1"/>
</dbReference>
<dbReference type="AlphaFoldDB" id="A0A1L3GQ36"/>
<gene>
    <name evidence="5" type="ORF">A7E78_09460</name>
</gene>
<evidence type="ECO:0000313" key="6">
    <source>
        <dbReference type="Proteomes" id="UP000182517"/>
    </source>
</evidence>
<keyword evidence="1" id="KW-0813">Transport</keyword>
<feature type="domain" description="ABC transporter" evidence="4">
    <location>
        <begin position="1"/>
        <end position="235"/>
    </location>
</feature>
<dbReference type="InterPro" id="IPR050093">
    <property type="entry name" value="ABC_SmlMolc_Importer"/>
</dbReference>
<dbReference type="SMART" id="SM00382">
    <property type="entry name" value="AAA"/>
    <property type="match status" value="1"/>
</dbReference>
<accession>A0A1L3GQ36</accession>
<dbReference type="KEGG" id="pef:A7E78_09460"/>
<evidence type="ECO:0000256" key="3">
    <source>
        <dbReference type="ARBA" id="ARBA00022840"/>
    </source>
</evidence>
<evidence type="ECO:0000259" key="4">
    <source>
        <dbReference type="PROSITE" id="PS50893"/>
    </source>
</evidence>
<dbReference type="PANTHER" id="PTHR42781:SF4">
    <property type="entry name" value="SPERMIDINE_PUTRESCINE IMPORT ATP-BINDING PROTEIN POTA"/>
    <property type="match status" value="1"/>
</dbReference>
<dbReference type="InterPro" id="IPR003439">
    <property type="entry name" value="ABC_transporter-like_ATP-bd"/>
</dbReference>
<keyword evidence="2" id="KW-0547">Nucleotide-binding</keyword>
<organism evidence="5 6">
    <name type="scientific">Syntrophotalea acetylenivorans</name>
    <dbReference type="NCBI Taxonomy" id="1842532"/>
    <lineage>
        <taxon>Bacteria</taxon>
        <taxon>Pseudomonadati</taxon>
        <taxon>Thermodesulfobacteriota</taxon>
        <taxon>Desulfuromonadia</taxon>
        <taxon>Desulfuromonadales</taxon>
        <taxon>Syntrophotaleaceae</taxon>
        <taxon>Syntrophotalea</taxon>
    </lineage>
</organism>
<dbReference type="PROSITE" id="PS00211">
    <property type="entry name" value="ABC_TRANSPORTER_1"/>
    <property type="match status" value="1"/>
</dbReference>
<dbReference type="InterPro" id="IPR017871">
    <property type="entry name" value="ABC_transporter-like_CS"/>
</dbReference>
<evidence type="ECO:0000256" key="2">
    <source>
        <dbReference type="ARBA" id="ARBA00022741"/>
    </source>
</evidence>
<dbReference type="InterPro" id="IPR027417">
    <property type="entry name" value="P-loop_NTPase"/>
</dbReference>
<reference evidence="5 6" key="1">
    <citation type="journal article" date="2017" name="Genome Announc.">
        <title>Complete Genome Sequences of Two Acetylene-Fermenting Pelobacter acetylenicus Strains.</title>
        <authorList>
            <person name="Sutton J.M."/>
            <person name="Baesman S.M."/>
            <person name="Fierst J.L."/>
            <person name="Poret-Peterson A.T."/>
            <person name="Oremland R.S."/>
            <person name="Dunlap D.S."/>
            <person name="Akob D.M."/>
        </authorList>
    </citation>
    <scope>NUCLEOTIDE SEQUENCE [LARGE SCALE GENOMIC DNA]</scope>
    <source>
        <strain evidence="5 6">SFB93</strain>
    </source>
</reference>
<sequence length="235" mass="26509">MLNASIRKELPAFAIDIDLRFGNGILVLFGPSGSGKSTILNCLAGLRKPSGGRIALGERIFFCQQQGINVPARFRRIGYVFQDYALFPHMTVKDNVLFGLPPGRHRCKKKHGYRMSVRETLDTLKITHLQNRFPAQLSGGERQRVALARALMVEPDLLLLDEPLSALDNQIRQTLQKELKQLQRTWQIPFVLVTHCHHELEALADQVIYLEAGRPALQPTWKQPLIKGETQVISA</sequence>
<dbReference type="SUPFAM" id="SSF52540">
    <property type="entry name" value="P-loop containing nucleoside triphosphate hydrolases"/>
    <property type="match status" value="1"/>
</dbReference>
<keyword evidence="3" id="KW-0067">ATP-binding</keyword>